<evidence type="ECO:0000259" key="18">
    <source>
        <dbReference type="PROSITE" id="PS00624"/>
    </source>
</evidence>
<feature type="chain" id="PRO_5034485954" description="pyranose dehydrogenase (acceptor)" evidence="17">
    <location>
        <begin position="18"/>
        <end position="584"/>
    </location>
</feature>
<evidence type="ECO:0000256" key="3">
    <source>
        <dbReference type="ARBA" id="ARBA00010790"/>
    </source>
</evidence>
<dbReference type="AlphaFoldDB" id="A0A8H7XRU0"/>
<organism evidence="19">
    <name type="scientific">Psilocybe cubensis</name>
    <name type="common">Psychedelic mushroom</name>
    <name type="synonym">Stropharia cubensis</name>
    <dbReference type="NCBI Taxonomy" id="181762"/>
    <lineage>
        <taxon>Eukaryota</taxon>
        <taxon>Fungi</taxon>
        <taxon>Dikarya</taxon>
        <taxon>Basidiomycota</taxon>
        <taxon>Agaricomycotina</taxon>
        <taxon>Agaricomycetes</taxon>
        <taxon>Agaricomycetidae</taxon>
        <taxon>Agaricales</taxon>
        <taxon>Agaricineae</taxon>
        <taxon>Strophariaceae</taxon>
        <taxon>Psilocybe</taxon>
    </lineage>
</organism>
<protein>
    <recommendedName>
        <fullName evidence="5">pyranose dehydrogenase (acceptor)</fullName>
        <ecNumber evidence="5">1.1.99.29</ecNumber>
    </recommendedName>
</protein>
<feature type="domain" description="Glucose-methanol-choline oxidoreductase N-terminal" evidence="18">
    <location>
        <begin position="294"/>
        <end position="308"/>
    </location>
</feature>
<dbReference type="InterPro" id="IPR012132">
    <property type="entry name" value="GMC_OxRdtase"/>
</dbReference>
<dbReference type="OrthoDB" id="269227at2759"/>
<evidence type="ECO:0000256" key="1">
    <source>
        <dbReference type="ARBA" id="ARBA00001974"/>
    </source>
</evidence>
<feature type="signal peptide" evidence="17">
    <location>
        <begin position="1"/>
        <end position="17"/>
    </location>
</feature>
<evidence type="ECO:0000313" key="19">
    <source>
        <dbReference type="EMBL" id="KAG5164649.1"/>
    </source>
</evidence>
<proteinExistence type="inferred from homology"/>
<dbReference type="Gene3D" id="3.50.50.60">
    <property type="entry name" value="FAD/NAD(P)-binding domain"/>
    <property type="match status" value="1"/>
</dbReference>
<name>A0A8H7XRU0_PSICU</name>
<evidence type="ECO:0000256" key="13">
    <source>
        <dbReference type="ARBA" id="ARBA00034050"/>
    </source>
</evidence>
<feature type="binding site" evidence="16">
    <location>
        <position position="260"/>
    </location>
    <ligand>
        <name>FAD</name>
        <dbReference type="ChEBI" id="CHEBI:57692"/>
    </ligand>
</feature>
<comment type="catalytic activity">
    <reaction evidence="10">
        <text>pyranose + acceptor = pyranos-2-ulose + reduced acceptor.</text>
        <dbReference type="EC" id="1.1.99.29"/>
    </reaction>
</comment>
<dbReference type="PROSITE" id="PS00624">
    <property type="entry name" value="GMC_OXRED_2"/>
    <property type="match status" value="1"/>
</dbReference>
<dbReference type="InterPro" id="IPR007867">
    <property type="entry name" value="GMC_OxRtase_C"/>
</dbReference>
<evidence type="ECO:0000256" key="17">
    <source>
        <dbReference type="SAM" id="SignalP"/>
    </source>
</evidence>
<comment type="function">
    <text evidence="9">Catalyzes the single-oxidation or sequential double oxidation reaction of carbohydrates primarily at carbon-2 and/or carbon-3 with the concomitant reduction of the flavin. The enzyme exhibits a broad sugar substrate specificity, oxidizing different aldopyranoses to the corresponding C-1, C-2, C-3 or C-1,2, C-2,3 and C-3,4 (di)dehydro sugars with substrate-specific regioselectivity. Accepts only a narrow range of electron acceptors such as substituted benzoquinones and complexed metal ions and reacts extremely slowly with O(2) as acceptor. May play a role in the natural recycling of plant matter by oxidizing all major monosaccharides in lignocellulose and by reducing quinone compounds or reactive radical species generated during lignin depolymerization.</text>
</comment>
<dbReference type="SUPFAM" id="SSF51905">
    <property type="entry name" value="FAD/NAD(P)-binding domain"/>
    <property type="match status" value="1"/>
</dbReference>
<dbReference type="InterPro" id="IPR000172">
    <property type="entry name" value="GMC_OxRdtase_N"/>
</dbReference>
<evidence type="ECO:0000256" key="8">
    <source>
        <dbReference type="ARBA" id="ARBA00022827"/>
    </source>
</evidence>
<gene>
    <name evidence="19" type="ORF">JR316_010290</name>
</gene>
<comment type="catalytic activity">
    <reaction evidence="11">
        <text>pyranose + acceptor = pyranos-2,3-diulose + reduced acceptor.</text>
        <dbReference type="EC" id="1.1.99.29"/>
    </reaction>
</comment>
<dbReference type="EMBL" id="JAFIQS010000011">
    <property type="protein sequence ID" value="KAG5164649.1"/>
    <property type="molecule type" value="Genomic_DNA"/>
</dbReference>
<feature type="active site" description="Proton donor" evidence="15">
    <location>
        <position position="519"/>
    </location>
</feature>
<dbReference type="GO" id="GO:0050660">
    <property type="term" value="F:flavin adenine dinucleotide binding"/>
    <property type="evidence" value="ECO:0007669"/>
    <property type="project" value="InterPro"/>
</dbReference>
<dbReference type="PIRSF" id="PIRSF000137">
    <property type="entry name" value="Alcohol_oxidase"/>
    <property type="match status" value="1"/>
</dbReference>
<evidence type="ECO:0000256" key="15">
    <source>
        <dbReference type="PIRSR" id="PIRSR000137-1"/>
    </source>
</evidence>
<evidence type="ECO:0000256" key="5">
    <source>
        <dbReference type="ARBA" id="ARBA00013177"/>
    </source>
</evidence>
<comment type="cofactor">
    <cofactor evidence="1 16">
        <name>FAD</name>
        <dbReference type="ChEBI" id="CHEBI:57692"/>
    </cofactor>
</comment>
<comment type="similarity">
    <text evidence="3">Belongs to the GMC oxidoreductase family.</text>
</comment>
<evidence type="ECO:0000256" key="4">
    <source>
        <dbReference type="ARBA" id="ARBA00011245"/>
    </source>
</evidence>
<comment type="catalytic activity">
    <reaction evidence="13">
        <text>a pyranoside + acceptor = a pyranosid-3-ulose + reduced acceptor.</text>
        <dbReference type="EC" id="1.1.99.29"/>
    </reaction>
</comment>
<evidence type="ECO:0000256" key="9">
    <source>
        <dbReference type="ARBA" id="ARBA00024699"/>
    </source>
</evidence>
<dbReference type="PANTHER" id="PTHR11552:SF147">
    <property type="entry name" value="CHOLINE DEHYDROGENASE, MITOCHONDRIAL"/>
    <property type="match status" value="1"/>
</dbReference>
<dbReference type="PANTHER" id="PTHR11552">
    <property type="entry name" value="GLUCOSE-METHANOL-CHOLINE GMC OXIDOREDUCTASE"/>
    <property type="match status" value="1"/>
</dbReference>
<comment type="subunit">
    <text evidence="4">Monomer.</text>
</comment>
<evidence type="ECO:0000256" key="14">
    <source>
        <dbReference type="ARBA" id="ARBA00034059"/>
    </source>
</evidence>
<comment type="subcellular location">
    <subcellularLocation>
        <location evidence="2">Secreted</location>
    </subcellularLocation>
</comment>
<evidence type="ECO:0000256" key="16">
    <source>
        <dbReference type="PIRSR" id="PIRSR000137-2"/>
    </source>
</evidence>
<comment type="catalytic activity">
    <reaction evidence="12">
        <text>pyranose + acceptor = pyranos-3-ulose + reduced acceptor.</text>
        <dbReference type="EC" id="1.1.99.29"/>
    </reaction>
</comment>
<feature type="active site" description="Proton acceptor" evidence="15">
    <location>
        <position position="563"/>
    </location>
</feature>
<evidence type="ECO:0000256" key="10">
    <source>
        <dbReference type="ARBA" id="ARBA00033986"/>
    </source>
</evidence>
<keyword evidence="17" id="KW-0732">Signal</keyword>
<dbReference type="Gene3D" id="3.30.560.10">
    <property type="entry name" value="Glucose Oxidase, domain 3"/>
    <property type="match status" value="1"/>
</dbReference>
<comment type="catalytic activity">
    <reaction evidence="14">
        <text>a pyranoside + acceptor = a pyranosid-3,4-diulose + reduced acceptor.</text>
        <dbReference type="EC" id="1.1.99.29"/>
    </reaction>
</comment>
<evidence type="ECO:0000256" key="12">
    <source>
        <dbReference type="ARBA" id="ARBA00034029"/>
    </source>
</evidence>
<keyword evidence="7" id="KW-0285">Flavoprotein</keyword>
<evidence type="ECO:0000256" key="11">
    <source>
        <dbReference type="ARBA" id="ARBA00034010"/>
    </source>
</evidence>
<dbReference type="GO" id="GO:0005576">
    <property type="term" value="C:extracellular region"/>
    <property type="evidence" value="ECO:0007669"/>
    <property type="project" value="UniProtKB-SubCell"/>
</dbReference>
<comment type="caution">
    <text evidence="19">The sequence shown here is derived from an EMBL/GenBank/DDBJ whole genome shotgun (WGS) entry which is preliminary data.</text>
</comment>
<dbReference type="InterPro" id="IPR036188">
    <property type="entry name" value="FAD/NAD-bd_sf"/>
</dbReference>
<evidence type="ECO:0000256" key="7">
    <source>
        <dbReference type="ARBA" id="ARBA00022630"/>
    </source>
</evidence>
<keyword evidence="8 16" id="KW-0274">FAD</keyword>
<keyword evidence="6" id="KW-0964">Secreted</keyword>
<dbReference type="Pfam" id="PF00732">
    <property type="entry name" value="GMC_oxred_N"/>
    <property type="match status" value="1"/>
</dbReference>
<sequence>MLSFAVALGALIIPAYGTVLQHVSELSATSYDFIIVGGGTAGAVVANRLSENPRFNVLLIEAGPTNRGVVDSIIPGRWASLEKTIYDWNFTTVPGSGIHNRSLDYPRGRLLGGCSSHNDMFYTRGSQDDYDRWAKVTGDSGWSWNSLLPYIRKNERWTPPVDGHDTRGQFDPAVHGFNGMIATTLPDTRWQVITSNVSEVPKELPSVFPFVKDMNSGKPLGLGWLQTTTGKGERSSSATAYLSNQFTSRKNLHVLVNTKVTRIIGNSKGSFTGVEITGSSQVLKATKEIILSAGAINTPQILLNSGIGDRNQLKKLNIKTILNLPSVGQNLTDHPLIVVQYSVNSNGFWNALGTNKTLQNLALKQWNRDRTGPYSGPSGTFVAWSRLSPQFPLLKKLGDPSAGPNTPHIELIPINPSSVDSVPGASGSMIIAIVTPLSRGSVTLNPSNPLGNPNIDLGYFTDPEGLDIATATEAVKLTQTFYTAPTWKDYIIARTAPAANATDAEISDYIRSSTGTIFHAVGTAAMSAKGAHYGVVDPDLRVKGASGLRVVDASIMPFIISAHTQAPVYYIAERASDLIKDAWK</sequence>
<reference evidence="19" key="1">
    <citation type="submission" date="2021-02" db="EMBL/GenBank/DDBJ databases">
        <title>Psilocybe cubensis genome.</title>
        <authorList>
            <person name="Mckernan K.J."/>
            <person name="Crawford S."/>
            <person name="Trippe A."/>
            <person name="Kane L.T."/>
            <person name="Mclaughlin S."/>
        </authorList>
    </citation>
    <scope>NUCLEOTIDE SEQUENCE [LARGE SCALE GENOMIC DNA]</scope>
    <source>
        <strain evidence="19">MGC-MH-2018</strain>
    </source>
</reference>
<evidence type="ECO:0000256" key="6">
    <source>
        <dbReference type="ARBA" id="ARBA00022525"/>
    </source>
</evidence>
<dbReference type="SUPFAM" id="SSF54373">
    <property type="entry name" value="FAD-linked reductases, C-terminal domain"/>
    <property type="match status" value="1"/>
</dbReference>
<dbReference type="Pfam" id="PF05199">
    <property type="entry name" value="GMC_oxred_C"/>
    <property type="match status" value="1"/>
</dbReference>
<dbReference type="EC" id="1.1.99.29" evidence="5"/>
<accession>A0A8H7XRU0</accession>
<dbReference type="GO" id="GO:0033718">
    <property type="term" value="F:pyranose dehydrogenase (acceptor) activity"/>
    <property type="evidence" value="ECO:0007669"/>
    <property type="project" value="UniProtKB-EC"/>
</dbReference>
<evidence type="ECO:0000256" key="2">
    <source>
        <dbReference type="ARBA" id="ARBA00004613"/>
    </source>
</evidence>